<keyword evidence="3" id="KW-1185">Reference proteome</keyword>
<organism evidence="2 3">
    <name type="scientific">Hyphomicrobium facile</name>
    <dbReference type="NCBI Taxonomy" id="51670"/>
    <lineage>
        <taxon>Bacteria</taxon>
        <taxon>Pseudomonadati</taxon>
        <taxon>Pseudomonadota</taxon>
        <taxon>Alphaproteobacteria</taxon>
        <taxon>Hyphomicrobiales</taxon>
        <taxon>Hyphomicrobiaceae</taxon>
        <taxon>Hyphomicrobium</taxon>
    </lineage>
</organism>
<dbReference type="AlphaFoldDB" id="A0A1I7MTN5"/>
<dbReference type="STRING" id="51670.SAMN04488557_0104"/>
<dbReference type="Pfam" id="PF03167">
    <property type="entry name" value="UDG"/>
    <property type="match status" value="1"/>
</dbReference>
<dbReference type="InterPro" id="IPR026353">
    <property type="entry name" value="Hypoxan-DNA_Glyclase"/>
</dbReference>
<proteinExistence type="predicted"/>
<evidence type="ECO:0000259" key="1">
    <source>
        <dbReference type="SMART" id="SM00986"/>
    </source>
</evidence>
<dbReference type="SMART" id="SM00986">
    <property type="entry name" value="UDG"/>
    <property type="match status" value="1"/>
</dbReference>
<name>A0A1I7MTN5_9HYPH</name>
<sequence length="191" mass="21449">MAAERTKALPLKSSPVVKYSFPPIGPKNARLLILGTLPGEESLRRQQYYGHPRNHFWPLIAALANRELPPLYEKRLALLNVNRWALWDVLEGAERIGSADSAIRNPTANAFSDYFAANPAIEAIAFNGQKARDLFRRFVVKPGIIAAGEFDLIELPSSSPLYTKTLDEKLAVWRSKLRAHIAGSRQEFRVK</sequence>
<gene>
    <name evidence="2" type="ORF">SAMN04488557_0104</name>
</gene>
<protein>
    <submittedName>
        <fullName evidence="2">Hypoxanthine-DNA glycosylase</fullName>
    </submittedName>
</protein>
<dbReference type="SUPFAM" id="SSF52141">
    <property type="entry name" value="Uracil-DNA glycosylase-like"/>
    <property type="match status" value="1"/>
</dbReference>
<reference evidence="3" key="1">
    <citation type="submission" date="2016-10" db="EMBL/GenBank/DDBJ databases">
        <authorList>
            <person name="Varghese N."/>
            <person name="Submissions S."/>
        </authorList>
    </citation>
    <scope>NUCLEOTIDE SEQUENCE [LARGE SCALE GENOMIC DNA]</scope>
    <source>
        <strain evidence="3">DSM 1565</strain>
    </source>
</reference>
<dbReference type="OrthoDB" id="9799921at2"/>
<dbReference type="Proteomes" id="UP000199423">
    <property type="component" value="Unassembled WGS sequence"/>
</dbReference>
<evidence type="ECO:0000313" key="2">
    <source>
        <dbReference type="EMBL" id="SFV25764.1"/>
    </source>
</evidence>
<evidence type="ECO:0000313" key="3">
    <source>
        <dbReference type="Proteomes" id="UP000199423"/>
    </source>
</evidence>
<dbReference type="Gene3D" id="3.40.470.10">
    <property type="entry name" value="Uracil-DNA glycosylase-like domain"/>
    <property type="match status" value="1"/>
</dbReference>
<feature type="domain" description="Uracil-DNA glycosylase-like" evidence="1">
    <location>
        <begin position="22"/>
        <end position="177"/>
    </location>
</feature>
<dbReference type="CDD" id="cd10032">
    <property type="entry name" value="UDG-F6_HDG"/>
    <property type="match status" value="1"/>
</dbReference>
<dbReference type="RefSeq" id="WP_092862706.1">
    <property type="nucleotide sequence ID" value="NZ_FPCH01000001.1"/>
</dbReference>
<dbReference type="InterPro" id="IPR005122">
    <property type="entry name" value="Uracil-DNA_glycosylase-like"/>
</dbReference>
<dbReference type="EMBL" id="FPCH01000001">
    <property type="protein sequence ID" value="SFV25764.1"/>
    <property type="molecule type" value="Genomic_DNA"/>
</dbReference>
<accession>A0A1I7MTN5</accession>
<dbReference type="SMART" id="SM00987">
    <property type="entry name" value="UreE_C"/>
    <property type="match status" value="1"/>
</dbReference>
<dbReference type="NCBIfam" id="TIGR04274">
    <property type="entry name" value="hypoxanDNAglyco"/>
    <property type="match status" value="1"/>
</dbReference>
<dbReference type="InterPro" id="IPR036895">
    <property type="entry name" value="Uracil-DNA_glycosylase-like_sf"/>
</dbReference>